<reference evidence="1 2" key="1">
    <citation type="submission" date="2020-09" db="EMBL/GenBank/DDBJ databases">
        <title>De no assembly of potato wild relative species, Solanum commersonii.</title>
        <authorList>
            <person name="Cho K."/>
        </authorList>
    </citation>
    <scope>NUCLEOTIDE SEQUENCE [LARGE SCALE GENOMIC DNA]</scope>
    <source>
        <strain evidence="1">LZ3.2</strain>
        <tissue evidence="1">Leaf</tissue>
    </source>
</reference>
<organism evidence="1 2">
    <name type="scientific">Solanum commersonii</name>
    <name type="common">Commerson's wild potato</name>
    <name type="synonym">Commerson's nightshade</name>
    <dbReference type="NCBI Taxonomy" id="4109"/>
    <lineage>
        <taxon>Eukaryota</taxon>
        <taxon>Viridiplantae</taxon>
        <taxon>Streptophyta</taxon>
        <taxon>Embryophyta</taxon>
        <taxon>Tracheophyta</taxon>
        <taxon>Spermatophyta</taxon>
        <taxon>Magnoliopsida</taxon>
        <taxon>eudicotyledons</taxon>
        <taxon>Gunneridae</taxon>
        <taxon>Pentapetalae</taxon>
        <taxon>asterids</taxon>
        <taxon>lamiids</taxon>
        <taxon>Solanales</taxon>
        <taxon>Solanaceae</taxon>
        <taxon>Solanoideae</taxon>
        <taxon>Solaneae</taxon>
        <taxon>Solanum</taxon>
    </lineage>
</organism>
<keyword evidence="2" id="KW-1185">Reference proteome</keyword>
<sequence length="93" mass="10563">MEFSYLFSTRPIINEKISVNSTNLKKNFAFVFLAFFLFGTEKIVQAIRPYESLTTKGSAHRFVLGGPDPRQSPDHPQAIPIKSNKIIYTNLTL</sequence>
<dbReference type="Proteomes" id="UP000824120">
    <property type="component" value="Chromosome 12"/>
</dbReference>
<dbReference type="EMBL" id="JACXVP010000012">
    <property type="protein sequence ID" value="KAG5572130.1"/>
    <property type="molecule type" value="Genomic_DNA"/>
</dbReference>
<protein>
    <submittedName>
        <fullName evidence="1">Uncharacterized protein</fullName>
    </submittedName>
</protein>
<comment type="caution">
    <text evidence="1">The sequence shown here is derived from an EMBL/GenBank/DDBJ whole genome shotgun (WGS) entry which is preliminary data.</text>
</comment>
<dbReference type="AlphaFoldDB" id="A0A9J5W9A4"/>
<proteinExistence type="predicted"/>
<accession>A0A9J5W9A4</accession>
<evidence type="ECO:0000313" key="2">
    <source>
        <dbReference type="Proteomes" id="UP000824120"/>
    </source>
</evidence>
<name>A0A9J5W9A4_SOLCO</name>
<evidence type="ECO:0000313" key="1">
    <source>
        <dbReference type="EMBL" id="KAG5572130.1"/>
    </source>
</evidence>
<gene>
    <name evidence="1" type="ORF">H5410_061896</name>
</gene>